<dbReference type="SUPFAM" id="SSF51905">
    <property type="entry name" value="FAD/NAD(P)-binding domain"/>
    <property type="match status" value="1"/>
</dbReference>
<name>A0A951UAV7_9CYAN</name>
<dbReference type="PRINTS" id="PR00757">
    <property type="entry name" value="AMINEOXDASEF"/>
</dbReference>
<dbReference type="Proteomes" id="UP000753908">
    <property type="component" value="Unassembled WGS sequence"/>
</dbReference>
<sequence length="494" mass="54534">MSTGLAFNRKNFSLVLVVGAGIAGLTAAYRLKQAGVPVDIIEARNQVGGRIRSLPKAAGTQITAELGGEFIDTDHTCLRGLAEELGFNIVDLLAAEQGLIQETYFFGGRKVPIEEIINDFAPVAEQIDADLVAIENFESYATPDPATAALDNLSITEYLERIPTTTTMRQIIQVAYTGEYGREAEEQSCLNLIYLIGTESGEFEIYGTSDERYYIAGGNDQVPRRLGELLANSLRTETVLESLSRSPDGRYQVALRSGGTSDRTYERILLTLPFSVLRSIPLNVTLPPAKRLAIDTLGYGTNTKLITGYTGKVWRSRYNSTANVYTNLGFQNTWETSQSRFTRGNGLITNFTGGQQGITLGTATPEFHVQRLMPQLEQIFPGISATQLQGKAVRAYWLGELYSRGSYSCYLVGQWTQMYGVEGERVGNLFFAGEHCSLEYQGYMEGGCETGEAAAAEILEDLGLQAHAVQQKTRLLKNRRARLSKSKRLQIQRW</sequence>
<evidence type="ECO:0000256" key="3">
    <source>
        <dbReference type="PIRSR" id="PIRSR601613-1"/>
    </source>
</evidence>
<dbReference type="SUPFAM" id="SSF54373">
    <property type="entry name" value="FAD-linked reductases, C-terminal domain"/>
    <property type="match status" value="1"/>
</dbReference>
<evidence type="ECO:0000313" key="6">
    <source>
        <dbReference type="Proteomes" id="UP000753908"/>
    </source>
</evidence>
<dbReference type="GO" id="GO:0016491">
    <property type="term" value="F:oxidoreductase activity"/>
    <property type="evidence" value="ECO:0007669"/>
    <property type="project" value="UniProtKB-KW"/>
</dbReference>
<dbReference type="PANTHER" id="PTHR10742:SF410">
    <property type="entry name" value="LYSINE-SPECIFIC HISTONE DEMETHYLASE 2"/>
    <property type="match status" value="1"/>
</dbReference>
<feature type="binding site" evidence="3">
    <location>
        <position position="351"/>
    </location>
    <ligand>
        <name>substrate</name>
    </ligand>
</feature>
<gene>
    <name evidence="5" type="ORF">KME25_17830</name>
</gene>
<dbReference type="Gene3D" id="3.50.50.60">
    <property type="entry name" value="FAD/NAD(P)-binding domain"/>
    <property type="match status" value="1"/>
</dbReference>
<dbReference type="PANTHER" id="PTHR10742">
    <property type="entry name" value="FLAVIN MONOAMINE OXIDASE"/>
    <property type="match status" value="1"/>
</dbReference>
<accession>A0A951UAV7</accession>
<feature type="binding site" evidence="3">
    <location>
        <begin position="42"/>
        <end position="43"/>
    </location>
    <ligand>
        <name>FAD</name>
        <dbReference type="ChEBI" id="CHEBI:57692"/>
    </ligand>
</feature>
<feature type="domain" description="Amine oxidase" evidence="4">
    <location>
        <begin position="22"/>
        <end position="459"/>
    </location>
</feature>
<dbReference type="InterPro" id="IPR001613">
    <property type="entry name" value="Flavin_amine_oxidase"/>
</dbReference>
<protein>
    <submittedName>
        <fullName evidence="5">FAD-dependent oxidoreductase</fullName>
    </submittedName>
</protein>
<dbReference type="EMBL" id="JAHHIF010000023">
    <property type="protein sequence ID" value="MBW4546282.1"/>
    <property type="molecule type" value="Genomic_DNA"/>
</dbReference>
<evidence type="ECO:0000256" key="1">
    <source>
        <dbReference type="ARBA" id="ARBA00001974"/>
    </source>
</evidence>
<organism evidence="5 6">
    <name type="scientific">Symplocastrum torsivum CPER-KK1</name>
    <dbReference type="NCBI Taxonomy" id="450513"/>
    <lineage>
        <taxon>Bacteria</taxon>
        <taxon>Bacillati</taxon>
        <taxon>Cyanobacteriota</taxon>
        <taxon>Cyanophyceae</taxon>
        <taxon>Oscillatoriophycideae</taxon>
        <taxon>Oscillatoriales</taxon>
        <taxon>Microcoleaceae</taxon>
        <taxon>Symplocastrum</taxon>
    </lineage>
</organism>
<dbReference type="Gene3D" id="1.10.405.10">
    <property type="entry name" value="Guanine Nucleotide Dissociation Inhibitor, domain 1"/>
    <property type="match status" value="1"/>
</dbReference>
<proteinExistence type="predicted"/>
<dbReference type="AlphaFoldDB" id="A0A951UAV7"/>
<evidence type="ECO:0000313" key="5">
    <source>
        <dbReference type="EMBL" id="MBW4546282.1"/>
    </source>
</evidence>
<evidence type="ECO:0000259" key="4">
    <source>
        <dbReference type="Pfam" id="PF01593"/>
    </source>
</evidence>
<keyword evidence="2" id="KW-0560">Oxidoreductase</keyword>
<dbReference type="InterPro" id="IPR002937">
    <property type="entry name" value="Amino_oxidase"/>
</dbReference>
<comment type="cofactor">
    <cofactor evidence="1">
        <name>FAD</name>
        <dbReference type="ChEBI" id="CHEBI:57692"/>
    </cofactor>
</comment>
<reference evidence="5" key="1">
    <citation type="submission" date="2021-05" db="EMBL/GenBank/DDBJ databases">
        <authorList>
            <person name="Pietrasiak N."/>
            <person name="Ward R."/>
            <person name="Stajich J.E."/>
            <person name="Kurbessoian T."/>
        </authorList>
    </citation>
    <scope>NUCLEOTIDE SEQUENCE</scope>
    <source>
        <strain evidence="5">CPER-KK1</strain>
    </source>
</reference>
<dbReference type="InterPro" id="IPR036188">
    <property type="entry name" value="FAD/NAD-bd_sf"/>
</dbReference>
<reference evidence="5" key="2">
    <citation type="journal article" date="2022" name="Microbiol. Resour. Announc.">
        <title>Metagenome Sequencing to Explore Phylogenomics of Terrestrial Cyanobacteria.</title>
        <authorList>
            <person name="Ward R.D."/>
            <person name="Stajich J.E."/>
            <person name="Johansen J.R."/>
            <person name="Huntemann M."/>
            <person name="Clum A."/>
            <person name="Foster B."/>
            <person name="Foster B."/>
            <person name="Roux S."/>
            <person name="Palaniappan K."/>
            <person name="Varghese N."/>
            <person name="Mukherjee S."/>
            <person name="Reddy T.B.K."/>
            <person name="Daum C."/>
            <person name="Copeland A."/>
            <person name="Chen I.A."/>
            <person name="Ivanova N.N."/>
            <person name="Kyrpides N.C."/>
            <person name="Shapiro N."/>
            <person name="Eloe-Fadrosh E.A."/>
            <person name="Pietrasiak N."/>
        </authorList>
    </citation>
    <scope>NUCLEOTIDE SEQUENCE</scope>
    <source>
        <strain evidence="5">CPER-KK1</strain>
    </source>
</reference>
<evidence type="ECO:0000256" key="2">
    <source>
        <dbReference type="ARBA" id="ARBA00023002"/>
    </source>
</evidence>
<dbReference type="InterPro" id="IPR050281">
    <property type="entry name" value="Flavin_monoamine_oxidase"/>
</dbReference>
<dbReference type="Gene3D" id="3.90.660.10">
    <property type="match status" value="1"/>
</dbReference>
<comment type="caution">
    <text evidence="5">The sequence shown here is derived from an EMBL/GenBank/DDBJ whole genome shotgun (WGS) entry which is preliminary data.</text>
</comment>
<dbReference type="Pfam" id="PF01593">
    <property type="entry name" value="Amino_oxidase"/>
    <property type="match status" value="1"/>
</dbReference>